<dbReference type="RefSeq" id="WP_194370685.1">
    <property type="nucleotide sequence ID" value="NZ_CP063767.1"/>
</dbReference>
<evidence type="ECO:0000256" key="2">
    <source>
        <dbReference type="ARBA" id="ARBA00023125"/>
    </source>
</evidence>
<dbReference type="Pfam" id="PF01380">
    <property type="entry name" value="SIS"/>
    <property type="match status" value="1"/>
</dbReference>
<keyword evidence="1" id="KW-0805">Transcription regulation</keyword>
<dbReference type="PANTHER" id="PTHR30514">
    <property type="entry name" value="GLUCOKINASE"/>
    <property type="match status" value="1"/>
</dbReference>
<dbReference type="AlphaFoldDB" id="A0A7S7M9G3"/>
<dbReference type="PANTHER" id="PTHR30514:SF1">
    <property type="entry name" value="HTH-TYPE TRANSCRIPTIONAL REGULATOR HEXR-RELATED"/>
    <property type="match status" value="1"/>
</dbReference>
<name>A0A7S7M9G3_9ACTN</name>
<keyword evidence="3" id="KW-0804">Transcription</keyword>
<dbReference type="Gene3D" id="3.40.50.10490">
    <property type="entry name" value="Glucose-6-phosphate isomerase like protein, domain 1"/>
    <property type="match status" value="1"/>
</dbReference>
<evidence type="ECO:0000313" key="6">
    <source>
        <dbReference type="EMBL" id="QOY60338.1"/>
    </source>
</evidence>
<evidence type="ECO:0000256" key="3">
    <source>
        <dbReference type="ARBA" id="ARBA00023163"/>
    </source>
</evidence>
<dbReference type="PROSITE" id="PS51464">
    <property type="entry name" value="SIS"/>
    <property type="match status" value="1"/>
</dbReference>
<dbReference type="CDD" id="cd05013">
    <property type="entry name" value="SIS_RpiR"/>
    <property type="match status" value="1"/>
</dbReference>
<dbReference type="InterPro" id="IPR009057">
    <property type="entry name" value="Homeodomain-like_sf"/>
</dbReference>
<gene>
    <name evidence="6" type="ORF">INP52_07985</name>
</gene>
<dbReference type="InterPro" id="IPR001347">
    <property type="entry name" value="SIS_dom"/>
</dbReference>
<dbReference type="EMBL" id="CP063767">
    <property type="protein sequence ID" value="QOY60338.1"/>
    <property type="molecule type" value="Genomic_DNA"/>
</dbReference>
<dbReference type="GO" id="GO:0003700">
    <property type="term" value="F:DNA-binding transcription factor activity"/>
    <property type="evidence" value="ECO:0007669"/>
    <property type="project" value="InterPro"/>
</dbReference>
<dbReference type="GO" id="GO:1901135">
    <property type="term" value="P:carbohydrate derivative metabolic process"/>
    <property type="evidence" value="ECO:0007669"/>
    <property type="project" value="InterPro"/>
</dbReference>
<evidence type="ECO:0000259" key="5">
    <source>
        <dbReference type="PROSITE" id="PS51464"/>
    </source>
</evidence>
<dbReference type="Gene3D" id="1.10.10.10">
    <property type="entry name" value="Winged helix-like DNA-binding domain superfamily/Winged helix DNA-binding domain"/>
    <property type="match status" value="1"/>
</dbReference>
<evidence type="ECO:0000256" key="1">
    <source>
        <dbReference type="ARBA" id="ARBA00023015"/>
    </source>
</evidence>
<dbReference type="KEGG" id="tio:INP52_07985"/>
<dbReference type="InterPro" id="IPR035472">
    <property type="entry name" value="RpiR-like_SIS"/>
</dbReference>
<dbReference type="InterPro" id="IPR046348">
    <property type="entry name" value="SIS_dom_sf"/>
</dbReference>
<proteinExistence type="predicted"/>
<evidence type="ECO:0000313" key="7">
    <source>
        <dbReference type="Proteomes" id="UP000593735"/>
    </source>
</evidence>
<evidence type="ECO:0000259" key="4">
    <source>
        <dbReference type="PROSITE" id="PS51071"/>
    </source>
</evidence>
<keyword evidence="2" id="KW-0238">DNA-binding</keyword>
<dbReference type="GO" id="GO:0003677">
    <property type="term" value="F:DNA binding"/>
    <property type="evidence" value="ECO:0007669"/>
    <property type="project" value="UniProtKB-KW"/>
</dbReference>
<reference evidence="6 7" key="1">
    <citation type="submission" date="2020-10" db="EMBL/GenBank/DDBJ databases">
        <title>Olsenella immobilis sp.nov., isolated from the mud in a fermentation cellar used for the production of Chinese strong-flavoured liquor.</title>
        <authorList>
            <person name="Lu L."/>
        </authorList>
    </citation>
    <scope>NUCLEOTIDE SEQUENCE [LARGE SCALE GENOMIC DNA]</scope>
    <source>
        <strain evidence="6 7">LZLJ-2</strain>
    </source>
</reference>
<dbReference type="InterPro" id="IPR036388">
    <property type="entry name" value="WH-like_DNA-bd_sf"/>
</dbReference>
<dbReference type="PROSITE" id="PS51071">
    <property type="entry name" value="HTH_RPIR"/>
    <property type="match status" value="1"/>
</dbReference>
<feature type="domain" description="HTH rpiR-type" evidence="4">
    <location>
        <begin position="5"/>
        <end position="81"/>
    </location>
</feature>
<organism evidence="6 7">
    <name type="scientific">Thermophilibacter immobilis</name>
    <dbReference type="NCBI Taxonomy" id="2779519"/>
    <lineage>
        <taxon>Bacteria</taxon>
        <taxon>Bacillati</taxon>
        <taxon>Actinomycetota</taxon>
        <taxon>Coriobacteriia</taxon>
        <taxon>Coriobacteriales</taxon>
        <taxon>Atopobiaceae</taxon>
        <taxon>Thermophilibacter</taxon>
    </lineage>
</organism>
<dbReference type="Pfam" id="PF01418">
    <property type="entry name" value="HTH_6"/>
    <property type="match status" value="1"/>
</dbReference>
<keyword evidence="7" id="KW-1185">Reference proteome</keyword>
<feature type="domain" description="SIS" evidence="5">
    <location>
        <begin position="128"/>
        <end position="268"/>
    </location>
</feature>
<dbReference type="InterPro" id="IPR000281">
    <property type="entry name" value="HTH_RpiR"/>
</dbReference>
<dbReference type="Proteomes" id="UP000593735">
    <property type="component" value="Chromosome"/>
</dbReference>
<dbReference type="SUPFAM" id="SSF46689">
    <property type="entry name" value="Homeodomain-like"/>
    <property type="match status" value="1"/>
</dbReference>
<dbReference type="InterPro" id="IPR047640">
    <property type="entry name" value="RpiR-like"/>
</dbReference>
<dbReference type="GO" id="GO:0097367">
    <property type="term" value="F:carbohydrate derivative binding"/>
    <property type="evidence" value="ECO:0007669"/>
    <property type="project" value="InterPro"/>
</dbReference>
<sequence length="291" mass="31273">MSKKLGTIDTICAGYDTLSDTERRVADFILQNGGEIPRLSVREIAEGSQTSSATVSRFVRHAGYESFSALRLAIAEEQGVIEDDGSFPAATEISPDNAAGSIEYILATKIQELRGTALQLEPQLVNSVVDLIRWADTVEFAAVGNSIPLCSNLSFKLGQIGIRTICPPTTEAMILASLSLRRGDVLFVVSASGYSRRLETIVDNAEDSGATIVFVTSNPTSELAQRADVVLSAVSRDQMLAGSQFSSHISTDFVLETLFLFVFAGGGATHEHARMERKSLGKDKESTPTFS</sequence>
<accession>A0A7S7M9G3</accession>
<protein>
    <submittedName>
        <fullName evidence="6">MurR/RpiR family transcriptional regulator</fullName>
    </submittedName>
</protein>
<dbReference type="SUPFAM" id="SSF53697">
    <property type="entry name" value="SIS domain"/>
    <property type="match status" value="1"/>
</dbReference>